<dbReference type="GO" id="GO:0008904">
    <property type="term" value="F:hygromycin-B 7''-O-phosphotransferase activity"/>
    <property type="evidence" value="ECO:0007669"/>
    <property type="project" value="UniProtKB-EC"/>
</dbReference>
<evidence type="ECO:0000313" key="3">
    <source>
        <dbReference type="Proteomes" id="UP000741013"/>
    </source>
</evidence>
<evidence type="ECO:0000259" key="1">
    <source>
        <dbReference type="Pfam" id="PF01636"/>
    </source>
</evidence>
<dbReference type="EC" id="2.7.1.119" evidence="2"/>
<dbReference type="Proteomes" id="UP000741013">
    <property type="component" value="Unassembled WGS sequence"/>
</dbReference>
<feature type="domain" description="Aminoglycoside phosphotransferase" evidence="1">
    <location>
        <begin position="39"/>
        <end position="260"/>
    </location>
</feature>
<organism evidence="2 3">
    <name type="scientific">Amycolatopsis magusensis</name>
    <dbReference type="NCBI Taxonomy" id="882444"/>
    <lineage>
        <taxon>Bacteria</taxon>
        <taxon>Bacillati</taxon>
        <taxon>Actinomycetota</taxon>
        <taxon>Actinomycetes</taxon>
        <taxon>Pseudonocardiales</taxon>
        <taxon>Pseudonocardiaceae</taxon>
        <taxon>Amycolatopsis</taxon>
    </lineage>
</organism>
<reference evidence="2 3" key="1">
    <citation type="submission" date="2021-03" db="EMBL/GenBank/DDBJ databases">
        <title>Sequencing the genomes of 1000 actinobacteria strains.</title>
        <authorList>
            <person name="Klenk H.-P."/>
        </authorList>
    </citation>
    <scope>NUCLEOTIDE SEQUENCE [LARGE SCALE GENOMIC DNA]</scope>
    <source>
        <strain evidence="2 3">DSM 45510</strain>
    </source>
</reference>
<dbReference type="RefSeq" id="WP_209664654.1">
    <property type="nucleotide sequence ID" value="NZ_JAGGMS010000001.1"/>
</dbReference>
<dbReference type="Gene3D" id="3.90.1200.10">
    <property type="match status" value="1"/>
</dbReference>
<dbReference type="SUPFAM" id="SSF56112">
    <property type="entry name" value="Protein kinase-like (PK-like)"/>
    <property type="match status" value="1"/>
</dbReference>
<dbReference type="PANTHER" id="PTHR21310">
    <property type="entry name" value="AMINOGLYCOSIDE PHOSPHOTRANSFERASE-RELATED-RELATED"/>
    <property type="match status" value="1"/>
</dbReference>
<dbReference type="InterPro" id="IPR016259">
    <property type="entry name" value="Hygromycin-B_Kinase"/>
</dbReference>
<dbReference type="InterPro" id="IPR002575">
    <property type="entry name" value="Aminoglycoside_PTrfase"/>
</dbReference>
<dbReference type="InterPro" id="IPR051678">
    <property type="entry name" value="AGP_Transferase"/>
</dbReference>
<keyword evidence="3" id="KW-1185">Reference proteome</keyword>
<accession>A0ABS4PP62</accession>
<sequence>MPFFPEAGTEEQFEALADEQVRPGVAALLDELGLTDREAERFGSGSLPVYAVGGDLVLKLFPPVYLNEVGTEAGVLRALHGRLPIPTARLDRTGEFDGWGYVLMSRLPGETLSSAWPQLTQSDKESLAQNLGEALAALHRTPAPDLGPADWSAFLETQRANAVQRQEKAGLAGEWLAQIPGFLAEVEFGTPEPVLLHTEFMRDHLLVSREADGWAVTGLFDFEPAMRGAPEYDLVGAGIFVAGGDRAFFRRLLLAYGYTAEQLDAEFARRCLAYTLLHVYSNLPWYLKVMPEPEQPTLDALAQRWFGT</sequence>
<dbReference type="InterPro" id="IPR011009">
    <property type="entry name" value="Kinase-like_dom_sf"/>
</dbReference>
<protein>
    <submittedName>
        <fullName evidence="2">Hygromycin-B 7''-O-kinase</fullName>
        <ecNumber evidence="2">2.7.1.119</ecNumber>
    </submittedName>
</protein>
<dbReference type="CDD" id="cd05120">
    <property type="entry name" value="APH_ChoK_like"/>
    <property type="match status" value="1"/>
</dbReference>
<proteinExistence type="predicted"/>
<dbReference type="PANTHER" id="PTHR21310:SF15">
    <property type="entry name" value="AMINOGLYCOSIDE PHOSPHOTRANSFERASE DOMAIN-CONTAINING PROTEIN"/>
    <property type="match status" value="1"/>
</dbReference>
<name>A0ABS4PP62_9PSEU</name>
<dbReference type="Pfam" id="PF01636">
    <property type="entry name" value="APH"/>
    <property type="match status" value="1"/>
</dbReference>
<comment type="caution">
    <text evidence="2">The sequence shown here is derived from an EMBL/GenBank/DDBJ whole genome shotgun (WGS) entry which is preliminary data.</text>
</comment>
<dbReference type="PIRSF" id="PIRSF000707">
    <property type="entry name" value="Hygromycin-B_kinase"/>
    <property type="match status" value="1"/>
</dbReference>
<gene>
    <name evidence="2" type="ORF">JOM49_002733</name>
</gene>
<dbReference type="EMBL" id="JAGGMS010000001">
    <property type="protein sequence ID" value="MBP2181207.1"/>
    <property type="molecule type" value="Genomic_DNA"/>
</dbReference>
<evidence type="ECO:0000313" key="2">
    <source>
        <dbReference type="EMBL" id="MBP2181207.1"/>
    </source>
</evidence>
<keyword evidence="2" id="KW-0808">Transferase</keyword>